<dbReference type="InterPro" id="IPR036259">
    <property type="entry name" value="MFS_trans_sf"/>
</dbReference>
<dbReference type="Gene3D" id="1.20.1250.20">
    <property type="entry name" value="MFS general substrate transporter like domains"/>
    <property type="match status" value="2"/>
</dbReference>
<dbReference type="RefSeq" id="WP_141615756.1">
    <property type="nucleotide sequence ID" value="NZ_CP041253.1"/>
</dbReference>
<feature type="transmembrane region" description="Helical" evidence="6">
    <location>
        <begin position="7"/>
        <end position="29"/>
    </location>
</feature>
<feature type="transmembrane region" description="Helical" evidence="6">
    <location>
        <begin position="318"/>
        <end position="341"/>
    </location>
</feature>
<dbReference type="InterPro" id="IPR050375">
    <property type="entry name" value="MFS_TsgA-like"/>
</dbReference>
<comment type="subcellular location">
    <subcellularLocation>
        <location evidence="1">Cell inner membrane</location>
        <topology evidence="1">Multi-pass membrane protein</topology>
    </subcellularLocation>
</comment>
<evidence type="ECO:0000256" key="3">
    <source>
        <dbReference type="ARBA" id="ARBA00022692"/>
    </source>
</evidence>
<evidence type="ECO:0000313" key="8">
    <source>
        <dbReference type="EMBL" id="QDH80526.1"/>
    </source>
</evidence>
<feature type="transmembrane region" description="Helical" evidence="6">
    <location>
        <begin position="269"/>
        <end position="287"/>
    </location>
</feature>
<feature type="transmembrane region" description="Helical" evidence="6">
    <location>
        <begin position="353"/>
        <end position="376"/>
    </location>
</feature>
<name>A0A514CL26_9BACT</name>
<evidence type="ECO:0000256" key="4">
    <source>
        <dbReference type="ARBA" id="ARBA00022989"/>
    </source>
</evidence>
<feature type="transmembrane region" description="Helical" evidence="6">
    <location>
        <begin position="294"/>
        <end position="312"/>
    </location>
</feature>
<dbReference type="Proteomes" id="UP000316614">
    <property type="component" value="Chromosome"/>
</dbReference>
<reference evidence="8 9" key="1">
    <citation type="submission" date="2019-06" db="EMBL/GenBank/DDBJ databases">
        <title>Echinicola alkalisoli sp. nov. isolated from saline soil.</title>
        <authorList>
            <person name="Sun J.-Q."/>
            <person name="Xu L."/>
        </authorList>
    </citation>
    <scope>NUCLEOTIDE SEQUENCE [LARGE SCALE GENOMIC DNA]</scope>
    <source>
        <strain evidence="8 9">LN3S3</strain>
    </source>
</reference>
<dbReference type="GO" id="GO:0005886">
    <property type="term" value="C:plasma membrane"/>
    <property type="evidence" value="ECO:0007669"/>
    <property type="project" value="UniProtKB-SubCell"/>
</dbReference>
<feature type="transmembrane region" description="Helical" evidence="6">
    <location>
        <begin position="128"/>
        <end position="146"/>
    </location>
</feature>
<keyword evidence="9" id="KW-1185">Reference proteome</keyword>
<sequence>MKRNPLIVLLILLIFFVISFLTNILGPIIPDIIESFDLSLALAGFLPFSFFVAYGVMSIPAGLLVEKYQEKKVLLAAFMMAFMGALIFALYTGFTIALVSLFIIGIGMAMLQVVINPLLRTAGGETHFAFNSVLGQLAFGAASFLSPKLYSYLVTNIHTGSTSPFIKILNPLVPDQMNWVSLYWVFAVIALVMVIILSLVKFPKVALADDEKINIQGAFKELMANKTVHLYFLGIFCYVGTEQGIANWISKFLQTYHHLDPAAEGARTISYFWGLLTLGCLLGLILLKVMDSKTVLRLFTSGAIITLLLALFGTVEMALVAFPLTGFFASVMWSVIVSLALNSVPRHHGTLSGLLCTGIVGGAVVPLIVGALAEIIGLRLAMLFLLVTLGYIFSIGIWATPLVKNATIASIKDLFHRQN</sequence>
<organism evidence="8 9">
    <name type="scientific">Echinicola soli</name>
    <dbReference type="NCBI Taxonomy" id="2591634"/>
    <lineage>
        <taxon>Bacteria</taxon>
        <taxon>Pseudomonadati</taxon>
        <taxon>Bacteroidota</taxon>
        <taxon>Cytophagia</taxon>
        <taxon>Cytophagales</taxon>
        <taxon>Cyclobacteriaceae</taxon>
        <taxon>Echinicola</taxon>
    </lineage>
</organism>
<feature type="transmembrane region" description="Helical" evidence="6">
    <location>
        <begin position="97"/>
        <end position="116"/>
    </location>
</feature>
<feature type="domain" description="Major facilitator superfamily (MFS) profile" evidence="7">
    <location>
        <begin position="7"/>
        <end position="408"/>
    </location>
</feature>
<dbReference type="InterPro" id="IPR011701">
    <property type="entry name" value="MFS"/>
</dbReference>
<evidence type="ECO:0000256" key="1">
    <source>
        <dbReference type="ARBA" id="ARBA00004429"/>
    </source>
</evidence>
<evidence type="ECO:0000256" key="5">
    <source>
        <dbReference type="ARBA" id="ARBA00023136"/>
    </source>
</evidence>
<feature type="transmembrane region" description="Helical" evidence="6">
    <location>
        <begin position="181"/>
        <end position="200"/>
    </location>
</feature>
<dbReference type="EMBL" id="CP041253">
    <property type="protein sequence ID" value="QDH80526.1"/>
    <property type="molecule type" value="Genomic_DNA"/>
</dbReference>
<evidence type="ECO:0000256" key="2">
    <source>
        <dbReference type="ARBA" id="ARBA00022475"/>
    </source>
</evidence>
<feature type="transmembrane region" description="Helical" evidence="6">
    <location>
        <begin position="41"/>
        <end position="61"/>
    </location>
</feature>
<gene>
    <name evidence="8" type="ORF">FKX85_16355</name>
</gene>
<dbReference type="AlphaFoldDB" id="A0A514CL26"/>
<keyword evidence="2" id="KW-1003">Cell membrane</keyword>
<keyword evidence="4 6" id="KW-1133">Transmembrane helix</keyword>
<keyword evidence="3 6" id="KW-0812">Transmembrane</keyword>
<dbReference type="Pfam" id="PF07690">
    <property type="entry name" value="MFS_1"/>
    <property type="match status" value="1"/>
</dbReference>
<dbReference type="PROSITE" id="PS50850">
    <property type="entry name" value="MFS"/>
    <property type="match status" value="1"/>
</dbReference>
<feature type="transmembrane region" description="Helical" evidence="6">
    <location>
        <begin position="230"/>
        <end position="249"/>
    </location>
</feature>
<dbReference type="PANTHER" id="PTHR43702:SF12">
    <property type="entry name" value="N-ACETYL GLUCOSAMINE TRANSPORTER NAGP"/>
    <property type="match status" value="1"/>
</dbReference>
<dbReference type="PANTHER" id="PTHR43702">
    <property type="entry name" value="L-FUCOSE-PROTON SYMPORTER"/>
    <property type="match status" value="1"/>
</dbReference>
<dbReference type="InterPro" id="IPR020846">
    <property type="entry name" value="MFS_dom"/>
</dbReference>
<dbReference type="GO" id="GO:0022857">
    <property type="term" value="F:transmembrane transporter activity"/>
    <property type="evidence" value="ECO:0007669"/>
    <property type="project" value="InterPro"/>
</dbReference>
<protein>
    <submittedName>
        <fullName evidence="8">Sugar MFS transporter</fullName>
    </submittedName>
</protein>
<dbReference type="KEGG" id="echi:FKX85_16355"/>
<evidence type="ECO:0000259" key="7">
    <source>
        <dbReference type="PROSITE" id="PS50850"/>
    </source>
</evidence>
<evidence type="ECO:0000256" key="6">
    <source>
        <dbReference type="SAM" id="Phobius"/>
    </source>
</evidence>
<feature type="transmembrane region" description="Helical" evidence="6">
    <location>
        <begin position="382"/>
        <end position="403"/>
    </location>
</feature>
<proteinExistence type="predicted"/>
<evidence type="ECO:0000313" key="9">
    <source>
        <dbReference type="Proteomes" id="UP000316614"/>
    </source>
</evidence>
<feature type="transmembrane region" description="Helical" evidence="6">
    <location>
        <begin position="73"/>
        <end position="91"/>
    </location>
</feature>
<accession>A0A514CL26</accession>
<dbReference type="SUPFAM" id="SSF103473">
    <property type="entry name" value="MFS general substrate transporter"/>
    <property type="match status" value="1"/>
</dbReference>
<dbReference type="OrthoDB" id="3225787at2"/>
<keyword evidence="5 6" id="KW-0472">Membrane</keyword>